<keyword evidence="4" id="KW-0410">Iron transport</keyword>
<dbReference type="InterPro" id="IPR012910">
    <property type="entry name" value="Plug_dom"/>
</dbReference>
<evidence type="ECO:0000256" key="2">
    <source>
        <dbReference type="ARBA" id="ARBA00022448"/>
    </source>
</evidence>
<evidence type="ECO:0000256" key="10">
    <source>
        <dbReference type="PROSITE-ProRule" id="PRU01360"/>
    </source>
</evidence>
<evidence type="ECO:0000313" key="14">
    <source>
        <dbReference type="Proteomes" id="UP000663181"/>
    </source>
</evidence>
<dbReference type="PANTHER" id="PTHR47234:SF1">
    <property type="entry name" value="TONB-DEPENDENT RECEPTOR"/>
    <property type="match status" value="1"/>
</dbReference>
<keyword evidence="8 10" id="KW-0472">Membrane</keyword>
<dbReference type="PANTHER" id="PTHR47234">
    <property type="match status" value="1"/>
</dbReference>
<dbReference type="PROSITE" id="PS52016">
    <property type="entry name" value="TONB_DEPENDENT_REC_3"/>
    <property type="match status" value="1"/>
</dbReference>
<keyword evidence="5 10" id="KW-0812">Transmembrane</keyword>
<dbReference type="RefSeq" id="WP_188795747.1">
    <property type="nucleotide sequence ID" value="NZ_BMIZ01000001.1"/>
</dbReference>
<name>A0ABX7GT58_9GAMM</name>
<dbReference type="InterPro" id="IPR037066">
    <property type="entry name" value="Plug_dom_sf"/>
</dbReference>
<keyword evidence="3 10" id="KW-1134">Transmembrane beta strand</keyword>
<evidence type="ECO:0000256" key="4">
    <source>
        <dbReference type="ARBA" id="ARBA00022496"/>
    </source>
</evidence>
<dbReference type="Gene3D" id="2.170.130.10">
    <property type="entry name" value="TonB-dependent receptor, plug domain"/>
    <property type="match status" value="1"/>
</dbReference>
<evidence type="ECO:0000313" key="13">
    <source>
        <dbReference type="EMBL" id="QRN53644.1"/>
    </source>
</evidence>
<dbReference type="InterPro" id="IPR039426">
    <property type="entry name" value="TonB-dep_rcpt-like"/>
</dbReference>
<protein>
    <submittedName>
        <fullName evidence="13">TonB-dependent receptor</fullName>
    </submittedName>
</protein>
<comment type="subcellular location">
    <subcellularLocation>
        <location evidence="1 10">Cell outer membrane</location>
        <topology evidence="1 10">Multi-pass membrane protein</topology>
    </subcellularLocation>
</comment>
<evidence type="ECO:0000256" key="7">
    <source>
        <dbReference type="ARBA" id="ARBA00023077"/>
    </source>
</evidence>
<keyword evidence="14" id="KW-1185">Reference proteome</keyword>
<dbReference type="SMART" id="SM00965">
    <property type="entry name" value="STN"/>
    <property type="match status" value="1"/>
</dbReference>
<keyword evidence="13" id="KW-0675">Receptor</keyword>
<keyword evidence="4" id="KW-0406">Ion transport</keyword>
<evidence type="ECO:0000256" key="9">
    <source>
        <dbReference type="ARBA" id="ARBA00023237"/>
    </source>
</evidence>
<accession>A0ABX7GT58</accession>
<keyword evidence="2 10" id="KW-0813">Transport</keyword>
<evidence type="ECO:0000256" key="3">
    <source>
        <dbReference type="ARBA" id="ARBA00022452"/>
    </source>
</evidence>
<dbReference type="InterPro" id="IPR036942">
    <property type="entry name" value="Beta-barrel_TonB_sf"/>
</dbReference>
<comment type="similarity">
    <text evidence="10 11">Belongs to the TonB-dependent receptor family.</text>
</comment>
<keyword evidence="6" id="KW-0408">Iron</keyword>
<dbReference type="Gene3D" id="2.40.170.20">
    <property type="entry name" value="TonB-dependent receptor, beta-barrel domain"/>
    <property type="match status" value="1"/>
</dbReference>
<keyword evidence="9 10" id="KW-0998">Cell outer membrane</keyword>
<evidence type="ECO:0000256" key="6">
    <source>
        <dbReference type="ARBA" id="ARBA00023004"/>
    </source>
</evidence>
<evidence type="ECO:0000256" key="5">
    <source>
        <dbReference type="ARBA" id="ARBA00022692"/>
    </source>
</evidence>
<dbReference type="EMBL" id="CP064030">
    <property type="protein sequence ID" value="QRN53644.1"/>
    <property type="molecule type" value="Genomic_DNA"/>
</dbReference>
<dbReference type="InterPro" id="IPR011662">
    <property type="entry name" value="Secretin/TonB_short_N"/>
</dbReference>
<evidence type="ECO:0000259" key="12">
    <source>
        <dbReference type="SMART" id="SM00965"/>
    </source>
</evidence>
<organism evidence="13 14">
    <name type="scientific">Dyella caseinilytica</name>
    <dbReference type="NCBI Taxonomy" id="1849581"/>
    <lineage>
        <taxon>Bacteria</taxon>
        <taxon>Pseudomonadati</taxon>
        <taxon>Pseudomonadota</taxon>
        <taxon>Gammaproteobacteria</taxon>
        <taxon>Lysobacterales</taxon>
        <taxon>Rhodanobacteraceae</taxon>
        <taxon>Dyella</taxon>
    </lineage>
</organism>
<evidence type="ECO:0000256" key="8">
    <source>
        <dbReference type="ARBA" id="ARBA00023136"/>
    </source>
</evidence>
<feature type="domain" description="Secretin/TonB short N-terminal" evidence="12">
    <location>
        <begin position="86"/>
        <end position="137"/>
    </location>
</feature>
<dbReference type="Pfam" id="PF07660">
    <property type="entry name" value="STN"/>
    <property type="match status" value="1"/>
</dbReference>
<reference evidence="13 14" key="1">
    <citation type="submission" date="2020-10" db="EMBL/GenBank/DDBJ databases">
        <title>Phylogeny of dyella-like bacteria.</title>
        <authorList>
            <person name="Fu J."/>
        </authorList>
    </citation>
    <scope>NUCLEOTIDE SEQUENCE [LARGE SCALE GENOMIC DNA]</scope>
    <source>
        <strain evidence="13 14">DHOB09</strain>
    </source>
</reference>
<dbReference type="Gene3D" id="3.55.50.30">
    <property type="match status" value="1"/>
</dbReference>
<gene>
    <name evidence="13" type="ORF">ISN74_19955</name>
</gene>
<dbReference type="Pfam" id="PF00593">
    <property type="entry name" value="TonB_dep_Rec_b-barrel"/>
    <property type="match status" value="1"/>
</dbReference>
<dbReference type="InterPro" id="IPR000531">
    <property type="entry name" value="Beta-barrel_TonB"/>
</dbReference>
<evidence type="ECO:0000256" key="11">
    <source>
        <dbReference type="RuleBase" id="RU003357"/>
    </source>
</evidence>
<dbReference type="Pfam" id="PF07715">
    <property type="entry name" value="Plug"/>
    <property type="match status" value="1"/>
</dbReference>
<sequence length="1053" mass="113802">MLGGIRPRLVRTFWRKVVQDAGARGYLLCRTVRCAGVTPWVLSAACLTGAAPYARAYDTPAALHTYAIRPGNLRDALDAFAAEGNIQLVYAPELAEGKVTGGVSGRFAPGDALRQLLAGTGVTWTTVNATTFVLQRSPTFHPPAARPAVVETSVAIPTQTLRPVNVSGSLIGNAAIQTATPTYTITADEIKARGFNNISDVLQSSVLATGSVQGPQYAGTFTQGAQTVSLFGLSPEFALILVDGKPLANFGPLYNGTNNFTNISNLPISMIDHIDVMPGGASSIYGSQAIGGVINIVTREHLDGGEISVRAGGYSDGGGANQRLSFAYGHDFGALRVLTAGEFDNASPIWGFQRPLTIGSNSGPAGSTAPNVQAQILNYGTFGSSAFTGYPLSYLDPPAGCDTRLFGGTTTLINNTSPLPGQYCGSNKQVGYVTYSNQARSYDGMLKLDYRVSDSLRLYADALLDWQQQRWYPGLPTWTPADYPHGSIEDATSGDILKLVKTFAPEEMPGGLVEQMYRQQDLLYQADIGASGQLGESGWNWDIYYVRSGDRTDVVEPLWISTSVDRFFSRILGPQLGTDPASGVQLYNPNYQAFFQPVTTAQYNSFSQNLNEFSNTWINDTRATLSNASLFALPGGDAGFAAIIEAGGEAWYQPVDPLLAQNEVFQHAGTGGGGQRSHAASAFELNLPLLKSLTLDLSGRYDHYALDEGSDNHKFTYKIGIEFRPLDSLLFRGSYNTAFKAPDLASIFLGPTDYYAQITDYYACAQAHSATCGSKYQYYVKGITLANPQLQPTSAQNWSLGSVWSPLDGFSISVDYLHMAIRDEVVQQDLDLLMHTDAQCLLGQLNADSAECRAAIGQVQRMTNNGPVNDVTTYYANLTDETIRSFISSARYRFTPLHIGSFVVQLDYNDMLGHTYQIAPGQPPINLLANPLYSTEFKSAVSGSVTWTSPGGYWTSTVYGHRYGPSPNYAAQINGPGTPGAGPLPPWITFNGSVSYRPTRNLEFSLLLNNIANKMPPVDPTYTTYPYYNVENYNVYGREIMLQADLKLGGAAH</sequence>
<evidence type="ECO:0000256" key="1">
    <source>
        <dbReference type="ARBA" id="ARBA00004571"/>
    </source>
</evidence>
<dbReference type="SUPFAM" id="SSF56935">
    <property type="entry name" value="Porins"/>
    <property type="match status" value="1"/>
</dbReference>
<keyword evidence="7 11" id="KW-0798">TonB box</keyword>
<dbReference type="Proteomes" id="UP000663181">
    <property type="component" value="Chromosome"/>
</dbReference>
<proteinExistence type="inferred from homology"/>